<feature type="transmembrane region" description="Helical" evidence="5">
    <location>
        <begin position="27"/>
        <end position="45"/>
    </location>
</feature>
<accession>Q5BAT8</accession>
<comment type="subcellular location">
    <subcellularLocation>
        <location evidence="1">Membrane</location>
        <topology evidence="1">Multi-pass membrane protein</topology>
    </subcellularLocation>
</comment>
<reference evidence="7" key="2">
    <citation type="journal article" date="2009" name="Fungal Genet. Biol.">
        <title>The 2008 update of the Aspergillus nidulans genome annotation: a community effort.</title>
        <authorList>
            <person name="Wortman J.R."/>
            <person name="Gilsenan J.M."/>
            <person name="Joardar V."/>
            <person name="Deegan J."/>
            <person name="Clutterbuck J."/>
            <person name="Andersen M.R."/>
            <person name="Archer D."/>
            <person name="Bencina M."/>
            <person name="Braus G."/>
            <person name="Coutinho P."/>
            <person name="von Dohren H."/>
            <person name="Doonan J."/>
            <person name="Driessen A.J."/>
            <person name="Durek P."/>
            <person name="Espeso E."/>
            <person name="Fekete E."/>
            <person name="Flipphi M."/>
            <person name="Estrada C.G."/>
            <person name="Geysens S."/>
            <person name="Goldman G."/>
            <person name="de Groot P.W."/>
            <person name="Hansen K."/>
            <person name="Harris S.D."/>
            <person name="Heinekamp T."/>
            <person name="Helmstaedt K."/>
            <person name="Henrissat B."/>
            <person name="Hofmann G."/>
            <person name="Homan T."/>
            <person name="Horio T."/>
            <person name="Horiuchi H."/>
            <person name="James S."/>
            <person name="Jones M."/>
            <person name="Karaffa L."/>
            <person name="Karanyi Z."/>
            <person name="Kato M."/>
            <person name="Keller N."/>
            <person name="Kelly D.E."/>
            <person name="Kiel J.A."/>
            <person name="Kim J.M."/>
            <person name="van der Klei I.J."/>
            <person name="Klis F.M."/>
            <person name="Kovalchuk A."/>
            <person name="Krasevec N."/>
            <person name="Kubicek C.P."/>
            <person name="Liu B."/>
            <person name="Maccabe A."/>
            <person name="Meyer V."/>
            <person name="Mirabito P."/>
            <person name="Miskei M."/>
            <person name="Mos M."/>
            <person name="Mullins J."/>
            <person name="Nelson D.R."/>
            <person name="Nielsen J."/>
            <person name="Oakley B.R."/>
            <person name="Osmani S.A."/>
            <person name="Pakula T."/>
            <person name="Paszewski A."/>
            <person name="Paulsen I."/>
            <person name="Pilsyk S."/>
            <person name="Pocsi I."/>
            <person name="Punt P.J."/>
            <person name="Ram A.F."/>
            <person name="Ren Q."/>
            <person name="Robellet X."/>
            <person name="Robson G."/>
            <person name="Seiboth B."/>
            <person name="van Solingen P."/>
            <person name="Specht T."/>
            <person name="Sun J."/>
            <person name="Taheri-Talesh N."/>
            <person name="Takeshita N."/>
            <person name="Ussery D."/>
            <person name="vanKuyk P.A."/>
            <person name="Visser H."/>
            <person name="van de Vondervoort P.J."/>
            <person name="de Vries R.P."/>
            <person name="Walton J."/>
            <person name="Xiang X."/>
            <person name="Xiong Y."/>
            <person name="Zeng A.P."/>
            <person name="Brandt B.W."/>
            <person name="Cornell M.J."/>
            <person name="van den Hondel C.A."/>
            <person name="Visser J."/>
            <person name="Oliver S.G."/>
            <person name="Turner G."/>
        </authorList>
    </citation>
    <scope>GENOME REANNOTATION</scope>
    <source>
        <strain evidence="7">FGSC A4 / ATCC 38163 / CBS 112.46 / NRRL 194 / M139</strain>
    </source>
</reference>
<organism evidence="6 7">
    <name type="scientific">Emericella nidulans (strain FGSC A4 / ATCC 38163 / CBS 112.46 / NRRL 194 / M139)</name>
    <name type="common">Aspergillus nidulans</name>
    <dbReference type="NCBI Taxonomy" id="227321"/>
    <lineage>
        <taxon>Eukaryota</taxon>
        <taxon>Fungi</taxon>
        <taxon>Dikarya</taxon>
        <taxon>Ascomycota</taxon>
        <taxon>Pezizomycotina</taxon>
        <taxon>Eurotiomycetes</taxon>
        <taxon>Eurotiomycetidae</taxon>
        <taxon>Eurotiales</taxon>
        <taxon>Aspergillaceae</taxon>
        <taxon>Aspergillus</taxon>
        <taxon>Aspergillus subgen. Nidulantes</taxon>
    </lineage>
</organism>
<dbReference type="PANTHER" id="PTHR31465:SF17">
    <property type="entry name" value="DOMAIN PROTEIN, PUTATIVE (AFU_ORTHOLOGUE AFUA_5G09900)-RELATED"/>
    <property type="match status" value="1"/>
</dbReference>
<feature type="transmembrane region" description="Helical" evidence="5">
    <location>
        <begin position="89"/>
        <end position="106"/>
    </location>
</feature>
<dbReference type="eggNOG" id="ENOG502SN5A">
    <property type="taxonomic scope" value="Eukaryota"/>
</dbReference>
<keyword evidence="4 5" id="KW-0472">Membrane</keyword>
<gene>
    <name evidence="6" type="ORF">ANIA_02342</name>
</gene>
<dbReference type="GO" id="GO:0016020">
    <property type="term" value="C:membrane"/>
    <property type="evidence" value="ECO:0007669"/>
    <property type="project" value="UniProtKB-SubCell"/>
</dbReference>
<evidence type="ECO:0000256" key="3">
    <source>
        <dbReference type="ARBA" id="ARBA00022989"/>
    </source>
</evidence>
<evidence type="ECO:0000313" key="6">
    <source>
        <dbReference type="EMBL" id="CBF86648.1"/>
    </source>
</evidence>
<feature type="transmembrane region" description="Helical" evidence="5">
    <location>
        <begin position="204"/>
        <end position="223"/>
    </location>
</feature>
<evidence type="ECO:0000256" key="2">
    <source>
        <dbReference type="ARBA" id="ARBA00022692"/>
    </source>
</evidence>
<name>Q5BAT8_EMENI</name>
<sequence length="297" mass="33399">MDFTFHPGVNGSSPWVEFYPYNPSLPAGYAFMAIFAIATLVHFVLMIPYRAAYFIPFILGGICETFGYHGRARSHNNRTGLGPWAQQQMLLLCAPPLLSASIYMTLSRLMTALNAEEHSPIRPKRLTVLFVLNDIICLLTQLVGAGLQVTGDEKIISIGNKAVLAGLIFTLFVFGWFIWIASMFHRRLEAHPTAISLDEAIGNWRVYMGVLYGVCGSMVVRNLVRTIEFGSPHGADVRSREVYIYLFDGALMACVMVLWLVWHPGRLIKAARRVRKGVEGGVELLGGLFRRIWEFWR</sequence>
<evidence type="ECO:0000313" key="7">
    <source>
        <dbReference type="Proteomes" id="UP000000560"/>
    </source>
</evidence>
<dbReference type="GeneID" id="2874999"/>
<dbReference type="OMA" id="EFYPYTP"/>
<dbReference type="OrthoDB" id="3358017at2759"/>
<dbReference type="VEuPathDB" id="FungiDB:AN2342"/>
<keyword evidence="7" id="KW-1185">Reference proteome</keyword>
<feature type="transmembrane region" description="Helical" evidence="5">
    <location>
        <begin position="162"/>
        <end position="184"/>
    </location>
</feature>
<dbReference type="InterPro" id="IPR007568">
    <property type="entry name" value="RTA1"/>
</dbReference>
<keyword evidence="3 5" id="KW-1133">Transmembrane helix</keyword>
<dbReference type="PANTHER" id="PTHR31465">
    <property type="entry name" value="PROTEIN RTA1-RELATED"/>
    <property type="match status" value="1"/>
</dbReference>
<dbReference type="HOGENOM" id="CLU_033465_3_1_1"/>
<dbReference type="RefSeq" id="XP_659946.1">
    <property type="nucleotide sequence ID" value="XM_654854.2"/>
</dbReference>
<reference evidence="7" key="1">
    <citation type="journal article" date="2005" name="Nature">
        <title>Sequencing of Aspergillus nidulans and comparative analysis with A. fumigatus and A. oryzae.</title>
        <authorList>
            <person name="Galagan J.E."/>
            <person name="Calvo S.E."/>
            <person name="Cuomo C."/>
            <person name="Ma L.J."/>
            <person name="Wortman J.R."/>
            <person name="Batzoglou S."/>
            <person name="Lee S.I."/>
            <person name="Basturkmen M."/>
            <person name="Spevak C.C."/>
            <person name="Clutterbuck J."/>
            <person name="Kapitonov V."/>
            <person name="Jurka J."/>
            <person name="Scazzocchio C."/>
            <person name="Farman M."/>
            <person name="Butler J."/>
            <person name="Purcell S."/>
            <person name="Harris S."/>
            <person name="Braus G.H."/>
            <person name="Draht O."/>
            <person name="Busch S."/>
            <person name="D'Enfert C."/>
            <person name="Bouchier C."/>
            <person name="Goldman G.H."/>
            <person name="Bell-Pedersen D."/>
            <person name="Griffiths-Jones S."/>
            <person name="Doonan J.H."/>
            <person name="Yu J."/>
            <person name="Vienken K."/>
            <person name="Pain A."/>
            <person name="Freitag M."/>
            <person name="Selker E.U."/>
            <person name="Archer D.B."/>
            <person name="Penalva M.A."/>
            <person name="Oakley B.R."/>
            <person name="Momany M."/>
            <person name="Tanaka T."/>
            <person name="Kumagai T."/>
            <person name="Asai K."/>
            <person name="Machida M."/>
            <person name="Nierman W.C."/>
            <person name="Denning D.W."/>
            <person name="Caddick M."/>
            <person name="Hynes M."/>
            <person name="Paoletti M."/>
            <person name="Fischer R."/>
            <person name="Miller B."/>
            <person name="Dyer P."/>
            <person name="Sachs M.S."/>
            <person name="Osmani S.A."/>
            <person name="Birren B.W."/>
        </authorList>
    </citation>
    <scope>NUCLEOTIDE SEQUENCE [LARGE SCALE GENOMIC DNA]</scope>
    <source>
        <strain evidence="7">FGSC A4 / ATCC 38163 / CBS 112.46 / NRRL 194 / M139</strain>
    </source>
</reference>
<feature type="transmembrane region" description="Helical" evidence="5">
    <location>
        <begin position="52"/>
        <end position="69"/>
    </location>
</feature>
<dbReference type="FunCoup" id="Q5BAT8">
    <property type="interactions" value="21"/>
</dbReference>
<evidence type="ECO:0000256" key="4">
    <source>
        <dbReference type="ARBA" id="ARBA00023136"/>
    </source>
</evidence>
<keyword evidence="2 5" id="KW-0812">Transmembrane</keyword>
<dbReference type="Proteomes" id="UP000000560">
    <property type="component" value="Chromosome VII"/>
</dbReference>
<dbReference type="Pfam" id="PF04479">
    <property type="entry name" value="RTA1"/>
    <property type="match status" value="1"/>
</dbReference>
<feature type="transmembrane region" description="Helical" evidence="5">
    <location>
        <begin position="243"/>
        <end position="262"/>
    </location>
</feature>
<proteinExistence type="predicted"/>
<feature type="transmembrane region" description="Helical" evidence="5">
    <location>
        <begin position="126"/>
        <end position="150"/>
    </location>
</feature>
<dbReference type="KEGG" id="ani:ANIA_02342"/>
<dbReference type="AlphaFoldDB" id="Q5BAT8"/>
<evidence type="ECO:0000256" key="5">
    <source>
        <dbReference type="SAM" id="Phobius"/>
    </source>
</evidence>
<evidence type="ECO:0000256" key="1">
    <source>
        <dbReference type="ARBA" id="ARBA00004141"/>
    </source>
</evidence>
<protein>
    <submittedName>
        <fullName evidence="6">RTA1 domain protein, putative (AFU_orthologue AFUA_5G09900)</fullName>
    </submittedName>
</protein>
<dbReference type="EMBL" id="BN001307">
    <property type="protein sequence ID" value="CBF86648.1"/>
    <property type="molecule type" value="Genomic_DNA"/>
</dbReference>
<accession>C8VNE4</accession>
<dbReference type="InParanoid" id="Q5BAT8"/>